<dbReference type="AlphaFoldDB" id="A0A6A6WZS2"/>
<sequence>MLLTAVREGRPKIPPEYDVKPIRPLKPLPVSAFRADHPQVWTVDFDQERVFLDRENLHLVHPCSRYGMFKLRIERFEPYTPADLPPWKPTQLHRCWTLPDVIPQQLFDLVYRLVSDYYRSWYGRRFSIESPRGLQQLGFGLLSCLTLNFKTTSWHPDTFNSDSWPWETNMSSNLLRWRTWPTPPVVPTIDLGRVVIIFTARLEDAARLVQTHYMQAIGKTTNRPSPFPDTIYVVTTLRALQVFKKTQTTTEATFAVSFLYDDGTLSPVAVRWFLNAIHGHGYPLTTQIHRLPIEIQELILENASTCDIDRAVYASILGIGVPFNWKSGNIPLKHLELLNIRHINGIHPEQRLMFWGEYMGLSYQPDSGG</sequence>
<dbReference type="EMBL" id="MU002137">
    <property type="protein sequence ID" value="KAF2789438.1"/>
    <property type="molecule type" value="Genomic_DNA"/>
</dbReference>
<accession>A0A6A6WZS2</accession>
<dbReference type="Proteomes" id="UP000799757">
    <property type="component" value="Unassembled WGS sequence"/>
</dbReference>
<evidence type="ECO:0000313" key="1">
    <source>
        <dbReference type="EMBL" id="KAF2789438.1"/>
    </source>
</evidence>
<dbReference type="OrthoDB" id="4934446at2759"/>
<protein>
    <submittedName>
        <fullName evidence="1">Uncharacterized protein</fullName>
    </submittedName>
</protein>
<reference evidence="1" key="1">
    <citation type="journal article" date="2020" name="Stud. Mycol.">
        <title>101 Dothideomycetes genomes: a test case for predicting lifestyles and emergence of pathogens.</title>
        <authorList>
            <person name="Haridas S."/>
            <person name="Albert R."/>
            <person name="Binder M."/>
            <person name="Bloem J."/>
            <person name="Labutti K."/>
            <person name="Salamov A."/>
            <person name="Andreopoulos B."/>
            <person name="Baker S."/>
            <person name="Barry K."/>
            <person name="Bills G."/>
            <person name="Bluhm B."/>
            <person name="Cannon C."/>
            <person name="Castanera R."/>
            <person name="Culley D."/>
            <person name="Daum C."/>
            <person name="Ezra D."/>
            <person name="Gonzalez J."/>
            <person name="Henrissat B."/>
            <person name="Kuo A."/>
            <person name="Liang C."/>
            <person name="Lipzen A."/>
            <person name="Lutzoni F."/>
            <person name="Magnuson J."/>
            <person name="Mondo S."/>
            <person name="Nolan M."/>
            <person name="Ohm R."/>
            <person name="Pangilinan J."/>
            <person name="Park H.-J."/>
            <person name="Ramirez L."/>
            <person name="Alfaro M."/>
            <person name="Sun H."/>
            <person name="Tritt A."/>
            <person name="Yoshinaga Y."/>
            <person name="Zwiers L.-H."/>
            <person name="Turgeon B."/>
            <person name="Goodwin S."/>
            <person name="Spatafora J."/>
            <person name="Crous P."/>
            <person name="Grigoriev I."/>
        </authorList>
    </citation>
    <scope>NUCLEOTIDE SEQUENCE</scope>
    <source>
        <strain evidence="1">CBS 109.77</strain>
    </source>
</reference>
<keyword evidence="2" id="KW-1185">Reference proteome</keyword>
<organism evidence="1 2">
    <name type="scientific">Melanomma pulvis-pyrius CBS 109.77</name>
    <dbReference type="NCBI Taxonomy" id="1314802"/>
    <lineage>
        <taxon>Eukaryota</taxon>
        <taxon>Fungi</taxon>
        <taxon>Dikarya</taxon>
        <taxon>Ascomycota</taxon>
        <taxon>Pezizomycotina</taxon>
        <taxon>Dothideomycetes</taxon>
        <taxon>Pleosporomycetidae</taxon>
        <taxon>Pleosporales</taxon>
        <taxon>Melanommataceae</taxon>
        <taxon>Melanomma</taxon>
    </lineage>
</organism>
<proteinExistence type="predicted"/>
<gene>
    <name evidence="1" type="ORF">K505DRAFT_328237</name>
</gene>
<name>A0A6A6WZS2_9PLEO</name>
<evidence type="ECO:0000313" key="2">
    <source>
        <dbReference type="Proteomes" id="UP000799757"/>
    </source>
</evidence>